<dbReference type="PIRSF" id="PIRSF019422">
    <property type="entry name" value="MltA"/>
    <property type="match status" value="1"/>
</dbReference>
<proteinExistence type="predicted"/>
<evidence type="ECO:0000313" key="8">
    <source>
        <dbReference type="EMBL" id="SLN67560.1"/>
    </source>
</evidence>
<evidence type="ECO:0000313" key="9">
    <source>
        <dbReference type="Proteomes" id="UP000193963"/>
    </source>
</evidence>
<accession>A0A1X7A1H9</accession>
<evidence type="ECO:0000256" key="2">
    <source>
        <dbReference type="ARBA" id="ARBA00012587"/>
    </source>
</evidence>
<organism evidence="8 9">
    <name type="scientific">Pseudooceanicola marinus</name>
    <dbReference type="NCBI Taxonomy" id="396013"/>
    <lineage>
        <taxon>Bacteria</taxon>
        <taxon>Pseudomonadati</taxon>
        <taxon>Pseudomonadota</taxon>
        <taxon>Alphaproteobacteria</taxon>
        <taxon>Rhodobacterales</taxon>
        <taxon>Paracoccaceae</taxon>
        <taxon>Pseudooceanicola</taxon>
    </lineage>
</organism>
<dbReference type="Pfam" id="PF06725">
    <property type="entry name" value="3D"/>
    <property type="match status" value="1"/>
</dbReference>
<protein>
    <recommendedName>
        <fullName evidence="2">peptidoglycan lytic exotransglycosylase</fullName>
        <ecNumber evidence="2">4.2.2.n1</ecNumber>
    </recommendedName>
    <alternativeName>
        <fullName evidence="5">Murein hydrolase A</fullName>
    </alternativeName>
</protein>
<keyword evidence="6" id="KW-0732">Signal</keyword>
<dbReference type="EMBL" id="FWFN01000008">
    <property type="protein sequence ID" value="SLN67560.1"/>
    <property type="molecule type" value="Genomic_DNA"/>
</dbReference>
<dbReference type="GO" id="GO:0071555">
    <property type="term" value="P:cell wall organization"/>
    <property type="evidence" value="ECO:0007669"/>
    <property type="project" value="UniProtKB-KW"/>
</dbReference>
<dbReference type="Gene3D" id="2.40.240.50">
    <property type="entry name" value="Barwin-like endoglucanases"/>
    <property type="match status" value="1"/>
</dbReference>
<evidence type="ECO:0000259" key="7">
    <source>
        <dbReference type="SMART" id="SM00925"/>
    </source>
</evidence>
<dbReference type="Pfam" id="PF03562">
    <property type="entry name" value="MltA"/>
    <property type="match status" value="1"/>
</dbReference>
<dbReference type="SUPFAM" id="SSF50685">
    <property type="entry name" value="Barwin-like endoglucanases"/>
    <property type="match status" value="1"/>
</dbReference>
<feature type="domain" description="Lytic transglycosylase MltA" evidence="7">
    <location>
        <begin position="114"/>
        <end position="249"/>
    </location>
</feature>
<comment type="catalytic activity">
    <reaction evidence="1">
        <text>Exolytic cleavage of the (1-&gt;4)-beta-glycosidic linkage between N-acetylmuramic acid (MurNAc) and N-acetylglucosamine (GlcNAc) residues in peptidoglycan, from either the reducing or the non-reducing ends of the peptidoglycan chains, with concomitant formation of a 1,6-anhydrobond in the MurNAc residue.</text>
        <dbReference type="EC" id="4.2.2.n1"/>
    </reaction>
</comment>
<dbReference type="GO" id="GO:0004553">
    <property type="term" value="F:hydrolase activity, hydrolyzing O-glycosyl compounds"/>
    <property type="evidence" value="ECO:0007669"/>
    <property type="project" value="InterPro"/>
</dbReference>
<dbReference type="InterPro" id="IPR005300">
    <property type="entry name" value="MltA_B"/>
</dbReference>
<dbReference type="CDD" id="cd14485">
    <property type="entry name" value="mltA_like_LT_A"/>
    <property type="match status" value="1"/>
</dbReference>
<name>A0A1X7A1H9_9RHOB</name>
<evidence type="ECO:0000256" key="1">
    <source>
        <dbReference type="ARBA" id="ARBA00001420"/>
    </source>
</evidence>
<dbReference type="Proteomes" id="UP000193963">
    <property type="component" value="Unassembled WGS sequence"/>
</dbReference>
<dbReference type="EC" id="4.2.2.n1" evidence="2"/>
<feature type="signal peptide" evidence="6">
    <location>
        <begin position="1"/>
        <end position="23"/>
    </location>
</feature>
<dbReference type="GO" id="GO:0009254">
    <property type="term" value="P:peptidoglycan turnover"/>
    <property type="evidence" value="ECO:0007669"/>
    <property type="project" value="InterPro"/>
</dbReference>
<dbReference type="Gene3D" id="2.40.40.10">
    <property type="entry name" value="RlpA-like domain"/>
    <property type="match status" value="2"/>
</dbReference>
<dbReference type="PANTHER" id="PTHR30124:SF0">
    <property type="entry name" value="MEMBRANE-BOUND LYTIC MUREIN TRANSGLYCOSYLASE A"/>
    <property type="match status" value="1"/>
</dbReference>
<dbReference type="GO" id="GO:0019867">
    <property type="term" value="C:outer membrane"/>
    <property type="evidence" value="ECO:0007669"/>
    <property type="project" value="InterPro"/>
</dbReference>
<dbReference type="SMART" id="SM00925">
    <property type="entry name" value="MltA"/>
    <property type="match status" value="1"/>
</dbReference>
<evidence type="ECO:0000256" key="6">
    <source>
        <dbReference type="SAM" id="SignalP"/>
    </source>
</evidence>
<evidence type="ECO:0000256" key="5">
    <source>
        <dbReference type="ARBA" id="ARBA00030918"/>
    </source>
</evidence>
<sequence>MGRRRIAAYLAMALLLPGTAPWAQDTEPDLAEAPTVSVLDFDDLSGWAADDHAAALATFTATCGDMRAPDWIAVCNMAKTQTPDSARTFFELFFTPVLIQDGTPALFTGYYEPEIEGARQRSARYRYPVYRMPPEALEIRPWLSRAQIEQGDALSGRGLEIAWVDDPVALMFLQIQGSGRILLRDGSHIRIGYGGDNGHPYASIGQEMVRRGIYNAHQVSAKVIGNWVRRNPAQGAELLRHNPSYVFFREIRDVSPEAGPKGAMNRSLTAMRSLAIDPAYVPLGAPVWIEKTGFRGLRRLMVAQDTGSAIKGPQRADVFVGSGPGAGKLAARIKDEGRLVVLLPIQRAYAMLVEDNI</sequence>
<dbReference type="GO" id="GO:0009253">
    <property type="term" value="P:peptidoglycan catabolic process"/>
    <property type="evidence" value="ECO:0007669"/>
    <property type="project" value="TreeGrafter"/>
</dbReference>
<gene>
    <name evidence="8" type="primary">mltA</name>
    <name evidence="8" type="ORF">PSM7751_03501</name>
</gene>
<dbReference type="PANTHER" id="PTHR30124">
    <property type="entry name" value="MEMBRANE-BOUND LYTIC MUREIN TRANSGLYCOSYLASE A"/>
    <property type="match status" value="1"/>
</dbReference>
<dbReference type="GO" id="GO:0008933">
    <property type="term" value="F:peptidoglycan lytic transglycosylase activity"/>
    <property type="evidence" value="ECO:0007669"/>
    <property type="project" value="TreeGrafter"/>
</dbReference>
<keyword evidence="3 8" id="KW-0456">Lyase</keyword>
<keyword evidence="9" id="KW-1185">Reference proteome</keyword>
<dbReference type="InterPro" id="IPR026044">
    <property type="entry name" value="MltA"/>
</dbReference>
<feature type="chain" id="PRO_5010867116" description="peptidoglycan lytic exotransglycosylase" evidence="6">
    <location>
        <begin position="24"/>
        <end position="357"/>
    </location>
</feature>
<evidence type="ECO:0000256" key="3">
    <source>
        <dbReference type="ARBA" id="ARBA00023239"/>
    </source>
</evidence>
<reference evidence="8 9" key="1">
    <citation type="submission" date="2017-03" db="EMBL/GenBank/DDBJ databases">
        <authorList>
            <person name="Afonso C.L."/>
            <person name="Miller P.J."/>
            <person name="Scott M.A."/>
            <person name="Spackman E."/>
            <person name="Goraichik I."/>
            <person name="Dimitrov K.M."/>
            <person name="Suarez D.L."/>
            <person name="Swayne D.E."/>
        </authorList>
    </citation>
    <scope>NUCLEOTIDE SEQUENCE [LARGE SCALE GENOMIC DNA]</scope>
    <source>
        <strain evidence="8 9">CECT 7751</strain>
    </source>
</reference>
<evidence type="ECO:0000256" key="4">
    <source>
        <dbReference type="ARBA" id="ARBA00023316"/>
    </source>
</evidence>
<dbReference type="InterPro" id="IPR036908">
    <property type="entry name" value="RlpA-like_sf"/>
</dbReference>
<dbReference type="AlphaFoldDB" id="A0A1X7A1H9"/>
<keyword evidence="4" id="KW-0961">Cell wall biogenesis/degradation</keyword>
<dbReference type="InterPro" id="IPR010611">
    <property type="entry name" value="3D_dom"/>
</dbReference>
<dbReference type="CDD" id="cd14668">
    <property type="entry name" value="mlta_B"/>
    <property type="match status" value="1"/>
</dbReference>